<dbReference type="EMBL" id="NETH01000010">
    <property type="protein sequence ID" value="RCW17404.1"/>
    <property type="molecule type" value="Genomic_DNA"/>
</dbReference>
<proteinExistence type="predicted"/>
<sequence>MTSGTIGDKKVFLDTFFKFLAFLFLGSDLKPSTGWFDPSAGSTVQWTVDGIQGISKSRSG</sequence>
<dbReference type="AlphaFoldDB" id="A0A368UEQ0"/>
<gene>
    <name evidence="1" type="ORF">CAC02_03015</name>
</gene>
<accession>A0A368UEQ0</accession>
<evidence type="ECO:0000313" key="2">
    <source>
        <dbReference type="Proteomes" id="UP000253215"/>
    </source>
</evidence>
<organism evidence="1 2">
    <name type="scientific">Streptococcus gallolyticus</name>
    <dbReference type="NCBI Taxonomy" id="315405"/>
    <lineage>
        <taxon>Bacteria</taxon>
        <taxon>Bacillati</taxon>
        <taxon>Bacillota</taxon>
        <taxon>Bacilli</taxon>
        <taxon>Lactobacillales</taxon>
        <taxon>Streptococcaceae</taxon>
        <taxon>Streptococcus</taxon>
    </lineage>
</organism>
<protein>
    <submittedName>
        <fullName evidence="1">Uncharacterized protein</fullName>
    </submittedName>
</protein>
<reference evidence="1 2" key="1">
    <citation type="journal article" date="2018" name="Sci. Rep.">
        <title>Network-guided genomic and metagenomic analysis of the faecal microbiota of the critically endangered kakapo.</title>
        <authorList>
            <person name="Waite D.W."/>
            <person name="Dsouza M."/>
            <person name="Sekiguchi Y."/>
            <person name="Hugenholtz P."/>
            <person name="Taylor M.W."/>
        </authorList>
    </citation>
    <scope>NUCLEOTIDE SEQUENCE [LARGE SCALE GENOMIC DNA]</scope>
    <source>
        <strain evidence="1 2">BI02</strain>
    </source>
</reference>
<evidence type="ECO:0000313" key="1">
    <source>
        <dbReference type="EMBL" id="RCW17404.1"/>
    </source>
</evidence>
<comment type="caution">
    <text evidence="1">The sequence shown here is derived from an EMBL/GenBank/DDBJ whole genome shotgun (WGS) entry which is preliminary data.</text>
</comment>
<name>A0A368UEQ0_9STRE</name>
<dbReference type="Proteomes" id="UP000253215">
    <property type="component" value="Unassembled WGS sequence"/>
</dbReference>